<comment type="caution">
    <text evidence="1">The sequence shown here is derived from an EMBL/GenBank/DDBJ whole genome shotgun (WGS) entry which is preliminary data.</text>
</comment>
<reference evidence="1 2" key="1">
    <citation type="submission" date="2012-04" db="EMBL/GenBank/DDBJ databases">
        <authorList>
            <person name="Genoscope - CEA"/>
        </authorList>
    </citation>
    <scope>NUCLEOTIDE SEQUENCE [LARGE SCALE GENOMIC DNA]</scope>
    <source>
        <strain evidence="1 2">9432</strain>
    </source>
</reference>
<dbReference type="EMBL" id="CAIH01000072">
    <property type="protein sequence ID" value="CCH91566.1"/>
    <property type="molecule type" value="Genomic_DNA"/>
</dbReference>
<accession>A0A822L828</accession>
<protein>
    <submittedName>
        <fullName evidence="1">Genome sequencing data, contig C313</fullName>
    </submittedName>
</protein>
<dbReference type="RefSeq" id="WP_002752859.1">
    <property type="nucleotide sequence ID" value="NZ_HE972554.1"/>
</dbReference>
<dbReference type="Proteomes" id="UP000005806">
    <property type="component" value="Unassembled WGS sequence"/>
</dbReference>
<gene>
    <name evidence="1" type="ORF">MICCA_1630003</name>
</gene>
<dbReference type="AlphaFoldDB" id="A0A822L828"/>
<sequence>MVNIPDIGDKIPLMFRAQTKGRSQLQYIDSKKDENDSQKWVKEWIERVDENPPQFGQEVKTKEYQISWRFVTNGGQDEGIIRPVMGAYGIPFYPGSSMKGAFCQACTPEQKQRYHLEKDSDNPSLLRFHGGYPVNDWTENLLDIVHPQQGWQVKTPNTRQKPSGESGFALISLYQPTLKFGISTSIEQPDWEEIWTIWERALESGLGCRVSSGYGLPKDIKPSKEPLYKCFLKGQGMAPKSLDGAREFRPNIFRGAIRGHALRIFGGLTDAKNAEKLVNQLFGGIDGEATQALLAVDFCVKSLELGTFAKGYNEPTYTVTGELRWILTQSQSLPENQQECLKKLICFLTRFAMLLGGFGKSWRRADHSIFYEDYYPNKPLIGCHWQWGDKSSLINDNKVRDLTYVHPFIKDVRTIAKQWMSLQKDIPITPDNSANWRESWHPKNVEVWGRIAEDKDDSLAIKWLHKAYQKLDNLSIYKTSVTGIVTKNINQVGCLWHRMYPLVNIITTEQGKKRPKDTYKYLELLTIFPDDSDDCAYFLGFLDENNGQEGKFQKLWPK</sequence>
<proteinExistence type="predicted"/>
<evidence type="ECO:0000313" key="2">
    <source>
        <dbReference type="Proteomes" id="UP000005806"/>
    </source>
</evidence>
<organism evidence="1 2">
    <name type="scientific">Microcystis aeruginosa PCC 9432</name>
    <dbReference type="NCBI Taxonomy" id="1160280"/>
    <lineage>
        <taxon>Bacteria</taxon>
        <taxon>Bacillati</taxon>
        <taxon>Cyanobacteriota</taxon>
        <taxon>Cyanophyceae</taxon>
        <taxon>Oscillatoriophycideae</taxon>
        <taxon>Chroococcales</taxon>
        <taxon>Microcystaceae</taxon>
        <taxon>Microcystis</taxon>
    </lineage>
</organism>
<evidence type="ECO:0000313" key="1">
    <source>
        <dbReference type="EMBL" id="CCH91566.1"/>
    </source>
</evidence>
<name>A0A822L828_MICAE</name>